<evidence type="ECO:0000256" key="1">
    <source>
        <dbReference type="SAM" id="MobiDB-lite"/>
    </source>
</evidence>
<dbReference type="Proteomes" id="UP000002357">
    <property type="component" value="Plasmid pSCL4"/>
</dbReference>
<name>D5SM51_STRCL</name>
<keyword evidence="2" id="KW-0614">Plasmid</keyword>
<sequence>MSRPTRPPSEPRPVRAFSRSWPTGHAPSNAPCASSTRVRHGGERPCCGAAPHRSASRRVARARCSAGRQEAASRRCSIWRSSHRACNAFP</sequence>
<feature type="compositionally biased region" description="Pro residues" evidence="1">
    <location>
        <begin position="1"/>
        <end position="11"/>
    </location>
</feature>
<proteinExistence type="predicted"/>
<accession>D5SM51</accession>
<evidence type="ECO:0000313" key="2">
    <source>
        <dbReference type="EMBL" id="EFG04994.2"/>
    </source>
</evidence>
<dbReference type="EMBL" id="CM000914">
    <property type="protein sequence ID" value="EFG04994.2"/>
    <property type="molecule type" value="Genomic_DNA"/>
</dbReference>
<gene>
    <name evidence="2" type="ORF">SCLAV_p1512</name>
</gene>
<keyword evidence="3" id="KW-1185">Reference proteome</keyword>
<reference evidence="2 3" key="1">
    <citation type="journal article" date="2010" name="Genome Biol. Evol.">
        <title>The sequence of a 1.8-mb bacterial linear plasmid reveals a rich evolutionary reservoir of secondary metabolic pathways.</title>
        <authorList>
            <person name="Medema M.H."/>
            <person name="Trefzer A."/>
            <person name="Kovalchuk A."/>
            <person name="van den Berg M."/>
            <person name="Mueller U."/>
            <person name="Heijne W."/>
            <person name="Wu L."/>
            <person name="Alam M.T."/>
            <person name="Ronning C.M."/>
            <person name="Nierman W.C."/>
            <person name="Bovenberg R.A.L."/>
            <person name="Breitling R."/>
            <person name="Takano E."/>
        </authorList>
    </citation>
    <scope>NUCLEOTIDE SEQUENCE [LARGE SCALE GENOMIC DNA]</scope>
    <source>
        <strain evidence="3">ATCC 27064 / DSM 738 / JCM 4710 / NBRC 13307 / NCIMB 12785 / NRRL 3585 / VKM Ac-602</strain>
        <plasmid evidence="2">pSCL4</plasmid>
    </source>
</reference>
<feature type="region of interest" description="Disordered" evidence="1">
    <location>
        <begin position="1"/>
        <end position="54"/>
    </location>
</feature>
<evidence type="ECO:0000313" key="3">
    <source>
        <dbReference type="Proteomes" id="UP000002357"/>
    </source>
</evidence>
<dbReference type="AlphaFoldDB" id="D5SM51"/>
<protein>
    <submittedName>
        <fullName evidence="2">Uncharacterized protein</fullName>
    </submittedName>
</protein>
<organism evidence="2 3">
    <name type="scientific">Streptomyces clavuligerus</name>
    <dbReference type="NCBI Taxonomy" id="1901"/>
    <lineage>
        <taxon>Bacteria</taxon>
        <taxon>Bacillati</taxon>
        <taxon>Actinomycetota</taxon>
        <taxon>Actinomycetes</taxon>
        <taxon>Kitasatosporales</taxon>
        <taxon>Streptomycetaceae</taxon>
        <taxon>Streptomyces</taxon>
    </lineage>
</organism>
<geneLocation type="plasmid" evidence="2 3">
    <name>pSCL4</name>
</geneLocation>